<dbReference type="RefSeq" id="WP_015415856.1">
    <property type="nucleotide sequence ID" value="NC_020409.1"/>
</dbReference>
<evidence type="ECO:0000259" key="4">
    <source>
        <dbReference type="PROSITE" id="PS50893"/>
    </source>
</evidence>
<evidence type="ECO:0000256" key="1">
    <source>
        <dbReference type="ARBA" id="ARBA00022448"/>
    </source>
</evidence>
<dbReference type="BioCyc" id="DPIE1322246:BN4_RS12935-MONOMER"/>
<dbReference type="CDD" id="cd03228">
    <property type="entry name" value="ABCC_MRP_Like"/>
    <property type="match status" value="1"/>
</dbReference>
<dbReference type="STRING" id="1322246.BN4_12578"/>
<dbReference type="eggNOG" id="COG1132">
    <property type="taxonomic scope" value="Bacteria"/>
</dbReference>
<dbReference type="PROSITE" id="PS50893">
    <property type="entry name" value="ABC_TRANSPORTER_2"/>
    <property type="match status" value="1"/>
</dbReference>
<dbReference type="PANTHER" id="PTHR43423">
    <property type="entry name" value="ABC TRANSPORTER I FAMILY MEMBER 17"/>
    <property type="match status" value="1"/>
</dbReference>
<evidence type="ECO:0000313" key="6">
    <source>
        <dbReference type="Proteomes" id="UP000011724"/>
    </source>
</evidence>
<gene>
    <name evidence="5" type="ordered locus">BN4_12578</name>
</gene>
<dbReference type="PATRIC" id="fig|879567.3.peg.2765"/>
<dbReference type="GO" id="GO:0005524">
    <property type="term" value="F:ATP binding"/>
    <property type="evidence" value="ECO:0007669"/>
    <property type="project" value="UniProtKB-KW"/>
</dbReference>
<dbReference type="SMART" id="SM00382">
    <property type="entry name" value="AAA"/>
    <property type="match status" value="1"/>
</dbReference>
<dbReference type="InterPro" id="IPR017871">
    <property type="entry name" value="ABC_transporter-like_CS"/>
</dbReference>
<feature type="domain" description="ABC transporter" evidence="4">
    <location>
        <begin position="3"/>
        <end position="217"/>
    </location>
</feature>
<dbReference type="EMBL" id="FO203427">
    <property type="protein sequence ID" value="CCH49813.1"/>
    <property type="molecule type" value="Genomic_DNA"/>
</dbReference>
<dbReference type="HOGENOM" id="CLU_000604_1_22_7"/>
<dbReference type="Pfam" id="PF00005">
    <property type="entry name" value="ABC_tran"/>
    <property type="match status" value="1"/>
</dbReference>
<keyword evidence="6" id="KW-1185">Reference proteome</keyword>
<keyword evidence="3" id="KW-0067">ATP-binding</keyword>
<proteinExistence type="predicted"/>
<dbReference type="Gene3D" id="3.40.50.300">
    <property type="entry name" value="P-loop containing nucleotide triphosphate hydrolases"/>
    <property type="match status" value="1"/>
</dbReference>
<dbReference type="PANTHER" id="PTHR43423:SF1">
    <property type="entry name" value="ABC TRANSPORTER I FAMILY MEMBER 17"/>
    <property type="match status" value="1"/>
</dbReference>
<dbReference type="Proteomes" id="UP000011724">
    <property type="component" value="Chromosome"/>
</dbReference>
<dbReference type="PROSITE" id="PS00211">
    <property type="entry name" value="ABC_TRANSPORTER_1"/>
    <property type="match status" value="1"/>
</dbReference>
<organism evidence="5 6">
    <name type="scientific">Pseudodesulfovibrio piezophilus (strain DSM 21447 / JCM 15486 / C1TLV30)</name>
    <name type="common">Desulfovibrio piezophilus</name>
    <dbReference type="NCBI Taxonomy" id="1322246"/>
    <lineage>
        <taxon>Bacteria</taxon>
        <taxon>Pseudomonadati</taxon>
        <taxon>Thermodesulfobacteriota</taxon>
        <taxon>Desulfovibrionia</taxon>
        <taxon>Desulfovibrionales</taxon>
        <taxon>Desulfovibrionaceae</taxon>
    </lineage>
</organism>
<dbReference type="InterPro" id="IPR003439">
    <property type="entry name" value="ABC_transporter-like_ATP-bd"/>
</dbReference>
<protein>
    <submittedName>
        <fullName evidence="5">ABC transporter related protein</fullName>
    </submittedName>
</protein>
<dbReference type="GO" id="GO:0016887">
    <property type="term" value="F:ATP hydrolysis activity"/>
    <property type="evidence" value="ECO:0007669"/>
    <property type="project" value="InterPro"/>
</dbReference>
<evidence type="ECO:0000313" key="5">
    <source>
        <dbReference type="EMBL" id="CCH49813.1"/>
    </source>
</evidence>
<dbReference type="SUPFAM" id="SSF52540">
    <property type="entry name" value="P-loop containing nucleoside triphosphate hydrolases"/>
    <property type="match status" value="1"/>
</dbReference>
<reference evidence="6" key="2">
    <citation type="journal article" date="2013" name="Stand. Genomic Sci.">
        <title>Complete genome sequence of Desulfocapsa sulfexigens, a marine deltaproteobacterium specialized in disproportionating inorganic sulfur compounds.</title>
        <authorList>
            <person name="Finster K.W."/>
            <person name="Kjeldsen K.U."/>
            <person name="Kube M."/>
            <person name="Reinhardt R."/>
            <person name="Mussmann M."/>
            <person name="Amann R."/>
            <person name="Schreiber L."/>
        </authorList>
    </citation>
    <scope>NUCLEOTIDE SEQUENCE [LARGE SCALE GENOMIC DNA]</scope>
    <source>
        <strain evidence="6">DSM 10523 / SB164P1</strain>
    </source>
</reference>
<evidence type="ECO:0000256" key="3">
    <source>
        <dbReference type="ARBA" id="ARBA00022840"/>
    </source>
</evidence>
<dbReference type="KEGG" id="dpi:BN4_12578"/>
<keyword evidence="1" id="KW-0813">Transport</keyword>
<name>M1WXN3_PSEP2</name>
<sequence length="217" mass="23691">MSLTLDRVSFAYADGPVILKQASITIDSGTYCLVSGPSGAGKSTLLRLLCRLEEPQSGQVTYNGTPYEDIPPTDLRRSIAYVQQIPSLSKGTVRENLMLPFMFKANKSLMPPTDDALESYLGSFLLDCFTLETGADTLSVGQAQRLCLIRSLLLDPEIILMDEPTASLDPGSTLVVLEKAMELKNNGMTVVMISHSQQKPPGVTHSIQFNDQTLEYV</sequence>
<reference evidence="5 6" key="1">
    <citation type="journal article" date="2013" name="PLoS ONE">
        <title>The first genomic and proteomic characterization of a deep-sea sulfate reducer: insights into the piezophilic lifestyle of Desulfovibrio piezophilus.</title>
        <authorList>
            <person name="Pradel N."/>
            <person name="Ji B."/>
            <person name="Gimenez G."/>
            <person name="Talla E."/>
            <person name="Lenoble P."/>
            <person name="Garel M."/>
            <person name="Tamburini C."/>
            <person name="Fourquet P."/>
            <person name="Lebrun R."/>
            <person name="Bertin P."/>
            <person name="Denis Y."/>
            <person name="Pophillat M."/>
            <person name="Barbe V."/>
            <person name="Ollivier B."/>
            <person name="Dolla A."/>
        </authorList>
    </citation>
    <scope>NUCLEOTIDE SEQUENCE [LARGE SCALE GENOMIC DNA]</scope>
    <source>
        <strain evidence="6">DSM 10523 / SB164P1</strain>
    </source>
</reference>
<dbReference type="AlphaFoldDB" id="M1WXN3"/>
<keyword evidence="2" id="KW-0547">Nucleotide-binding</keyword>
<evidence type="ECO:0000256" key="2">
    <source>
        <dbReference type="ARBA" id="ARBA00022741"/>
    </source>
</evidence>
<accession>M1WXN3</accession>
<dbReference type="InterPro" id="IPR003593">
    <property type="entry name" value="AAA+_ATPase"/>
</dbReference>
<dbReference type="OrthoDB" id="9809450at2"/>
<dbReference type="InterPro" id="IPR027417">
    <property type="entry name" value="P-loop_NTPase"/>
</dbReference>